<evidence type="ECO:0000256" key="1">
    <source>
        <dbReference type="ARBA" id="ARBA00005397"/>
    </source>
</evidence>
<dbReference type="Proteomes" id="UP000219546">
    <property type="component" value="Unassembled WGS sequence"/>
</dbReference>
<dbReference type="InterPro" id="IPR038471">
    <property type="entry name" value="MecA_C_sf"/>
</dbReference>
<protein>
    <submittedName>
        <fullName evidence="4">Adapter protein MecA 1/2</fullName>
    </submittedName>
</protein>
<evidence type="ECO:0000313" key="5">
    <source>
        <dbReference type="Proteomes" id="UP000219546"/>
    </source>
</evidence>
<comment type="subunit">
    <text evidence="2">Homodimer.</text>
</comment>
<evidence type="ECO:0000313" key="4">
    <source>
        <dbReference type="EMBL" id="SNX68115.1"/>
    </source>
</evidence>
<comment type="similarity">
    <text evidence="1">Belongs to the MecA family.</text>
</comment>
<dbReference type="RefSeq" id="WP_179714175.1">
    <property type="nucleotide sequence ID" value="NZ_JBEPMQ010000001.1"/>
</dbReference>
<sequence length="177" mass="21062">MQIEQLSTRQFRIFISKEELEEREISCEELDNSRDDWHDHFYELLEDACDSLGVETSHHVSVELYSLQPHGIFLMITLLDEAIVVEESCLTSRVLQFQNFDDVVDLARRFPDAISVKSALYHMDQYYWIVLHTENTDLYSLACEYGEPMKITPYVLEEYGKRIMREEAIQKLKYWFC</sequence>
<evidence type="ECO:0000256" key="3">
    <source>
        <dbReference type="ARBA" id="ARBA00023287"/>
    </source>
</evidence>
<dbReference type="GO" id="GO:0030420">
    <property type="term" value="P:establishment of competence for transformation"/>
    <property type="evidence" value="ECO:0007669"/>
    <property type="project" value="UniProtKB-KW"/>
</dbReference>
<dbReference type="PANTHER" id="PTHR39161:SF1">
    <property type="entry name" value="ADAPTER PROTEIN MECA 1"/>
    <property type="match status" value="1"/>
</dbReference>
<name>A0A285CL62_9BACI</name>
<gene>
    <name evidence="4" type="ORF">SAMN05877753_102324</name>
</gene>
<dbReference type="PANTHER" id="PTHR39161">
    <property type="entry name" value="ADAPTER PROTEIN MECA"/>
    <property type="match status" value="1"/>
</dbReference>
<dbReference type="EMBL" id="OAOP01000002">
    <property type="protein sequence ID" value="SNX68115.1"/>
    <property type="molecule type" value="Genomic_DNA"/>
</dbReference>
<dbReference type="Pfam" id="PF05389">
    <property type="entry name" value="MecA"/>
    <property type="match status" value="2"/>
</dbReference>
<proteinExistence type="inferred from homology"/>
<dbReference type="AlphaFoldDB" id="A0A285CL62"/>
<keyword evidence="5" id="KW-1185">Reference proteome</keyword>
<keyword evidence="3" id="KW-0178">Competence</keyword>
<dbReference type="InterPro" id="IPR008681">
    <property type="entry name" value="Neg-reg_MecA"/>
</dbReference>
<reference evidence="4 5" key="1">
    <citation type="submission" date="2017-08" db="EMBL/GenBank/DDBJ databases">
        <authorList>
            <person name="de Groot N.N."/>
        </authorList>
    </citation>
    <scope>NUCLEOTIDE SEQUENCE [LARGE SCALE GENOMIC DNA]</scope>
    <source>
        <strain evidence="4 5">JC228</strain>
    </source>
</reference>
<evidence type="ECO:0000256" key="2">
    <source>
        <dbReference type="ARBA" id="ARBA00011738"/>
    </source>
</evidence>
<dbReference type="Gene3D" id="3.30.70.1950">
    <property type="match status" value="1"/>
</dbReference>
<accession>A0A285CL62</accession>
<organism evidence="4 5">
    <name type="scientific">Bacillus oleivorans</name>
    <dbReference type="NCBI Taxonomy" id="1448271"/>
    <lineage>
        <taxon>Bacteria</taxon>
        <taxon>Bacillati</taxon>
        <taxon>Bacillota</taxon>
        <taxon>Bacilli</taxon>
        <taxon>Bacillales</taxon>
        <taxon>Bacillaceae</taxon>
        <taxon>Bacillus</taxon>
    </lineage>
</organism>